<protein>
    <submittedName>
        <fullName evidence="1">SMI1/KNR4 family protein</fullName>
    </submittedName>
</protein>
<reference evidence="2" key="2">
    <citation type="submission" date="2023-07" db="EMBL/GenBank/DDBJ databases">
        <authorList>
            <person name="Jung D.-H."/>
        </authorList>
    </citation>
    <scope>NUCLEOTIDE SEQUENCE [LARGE SCALE GENOMIC DNA]</scope>
    <source>
        <strain evidence="2">JA-25</strain>
    </source>
</reference>
<comment type="caution">
    <text evidence="1">The sequence shown here is derived from an EMBL/GenBank/DDBJ whole genome shotgun (WGS) entry which is preliminary data.</text>
</comment>
<dbReference type="SUPFAM" id="SSF160631">
    <property type="entry name" value="SMI1/KNR4-like"/>
    <property type="match status" value="1"/>
</dbReference>
<dbReference type="RefSeq" id="WP_166691120.1">
    <property type="nucleotide sequence ID" value="NZ_WAEL01000001.1"/>
</dbReference>
<evidence type="ECO:0000313" key="1">
    <source>
        <dbReference type="EMBL" id="NID09533.1"/>
    </source>
</evidence>
<evidence type="ECO:0000313" key="2">
    <source>
        <dbReference type="Proteomes" id="UP000606008"/>
    </source>
</evidence>
<dbReference type="EMBL" id="WAEL01000001">
    <property type="protein sequence ID" value="NID09533.1"/>
    <property type="molecule type" value="Genomic_DNA"/>
</dbReference>
<sequence length="97" mass="11253">MNELTSKIHQLKSAVSNAGCLPEEIDKFEDVYGPIDEEYRDFLLWSNGIKFENYELKIPSYNEYKLRVGDDEEFISLYFYHLASLGAVQECIDFANA</sequence>
<keyword evidence="2" id="KW-1185">Reference proteome</keyword>
<name>A0ABX0QC83_9BACT</name>
<organism evidence="1 2">
    <name type="scientific">Fibrivirga algicola</name>
    <dbReference type="NCBI Taxonomy" id="2950420"/>
    <lineage>
        <taxon>Bacteria</taxon>
        <taxon>Pseudomonadati</taxon>
        <taxon>Bacteroidota</taxon>
        <taxon>Cytophagia</taxon>
        <taxon>Cytophagales</taxon>
        <taxon>Spirosomataceae</taxon>
        <taxon>Fibrivirga</taxon>
    </lineage>
</organism>
<proteinExistence type="predicted"/>
<dbReference type="InterPro" id="IPR037883">
    <property type="entry name" value="Knr4/Smi1-like_sf"/>
</dbReference>
<reference evidence="2" key="1">
    <citation type="submission" date="2019-09" db="EMBL/GenBank/DDBJ databases">
        <authorList>
            <person name="Jung D.-H."/>
        </authorList>
    </citation>
    <scope>NUCLEOTIDE SEQUENCE [LARGE SCALE GENOMIC DNA]</scope>
    <source>
        <strain evidence="2">JA-25</strain>
    </source>
</reference>
<accession>A0ABX0QC83</accession>
<gene>
    <name evidence="1" type="ORF">F7231_05080</name>
</gene>
<dbReference type="Proteomes" id="UP000606008">
    <property type="component" value="Unassembled WGS sequence"/>
</dbReference>